<dbReference type="AlphaFoldDB" id="A0A6G0XSU4"/>
<dbReference type="InterPro" id="IPR031751">
    <property type="entry name" value="DUF4735"/>
</dbReference>
<dbReference type="PANTHER" id="PTHR33539:SF1">
    <property type="entry name" value="UPF0764 PROTEIN C16ORF89"/>
    <property type="match status" value="1"/>
</dbReference>
<dbReference type="GO" id="GO:0016020">
    <property type="term" value="C:membrane"/>
    <property type="evidence" value="ECO:0007669"/>
    <property type="project" value="TreeGrafter"/>
</dbReference>
<evidence type="ECO:0000313" key="1">
    <source>
        <dbReference type="EMBL" id="KAF0743486.1"/>
    </source>
</evidence>
<organism evidence="1 2">
    <name type="scientific">Aphis craccivora</name>
    <name type="common">Cowpea aphid</name>
    <dbReference type="NCBI Taxonomy" id="307492"/>
    <lineage>
        <taxon>Eukaryota</taxon>
        <taxon>Metazoa</taxon>
        <taxon>Ecdysozoa</taxon>
        <taxon>Arthropoda</taxon>
        <taxon>Hexapoda</taxon>
        <taxon>Insecta</taxon>
        <taxon>Pterygota</taxon>
        <taxon>Neoptera</taxon>
        <taxon>Paraneoptera</taxon>
        <taxon>Hemiptera</taxon>
        <taxon>Sternorrhyncha</taxon>
        <taxon>Aphidomorpha</taxon>
        <taxon>Aphidoidea</taxon>
        <taxon>Aphididae</taxon>
        <taxon>Aphidini</taxon>
        <taxon>Aphis</taxon>
        <taxon>Aphis</taxon>
    </lineage>
</organism>
<accession>A0A6G0XSU4</accession>
<name>A0A6G0XSU4_APHCR</name>
<comment type="caution">
    <text evidence="1">The sequence shown here is derived from an EMBL/GenBank/DDBJ whole genome shotgun (WGS) entry which is preliminary data.</text>
</comment>
<dbReference type="OrthoDB" id="5949187at2759"/>
<feature type="non-terminal residue" evidence="1">
    <location>
        <position position="410"/>
    </location>
</feature>
<dbReference type="Pfam" id="PF15882">
    <property type="entry name" value="DUF4735"/>
    <property type="match status" value="1"/>
</dbReference>
<reference evidence="1 2" key="1">
    <citation type="submission" date="2019-08" db="EMBL/GenBank/DDBJ databases">
        <title>Whole genome of Aphis craccivora.</title>
        <authorList>
            <person name="Voronova N.V."/>
            <person name="Shulinski R.S."/>
            <person name="Bandarenka Y.V."/>
            <person name="Zhorov D.G."/>
            <person name="Warner D."/>
        </authorList>
    </citation>
    <scope>NUCLEOTIDE SEQUENCE [LARGE SCALE GENOMIC DNA]</scope>
    <source>
        <strain evidence="1">180601</strain>
        <tissue evidence="1">Whole Body</tissue>
    </source>
</reference>
<gene>
    <name evidence="1" type="ORF">FWK35_00027638</name>
</gene>
<proteinExistence type="predicted"/>
<protein>
    <submittedName>
        <fullName evidence="1">UPF0764 protein</fullName>
    </submittedName>
</protein>
<dbReference type="PANTHER" id="PTHR33539">
    <property type="entry name" value="UPF0764 PROTEIN C16ORF89"/>
    <property type="match status" value="1"/>
</dbReference>
<evidence type="ECO:0000313" key="2">
    <source>
        <dbReference type="Proteomes" id="UP000478052"/>
    </source>
</evidence>
<dbReference type="GO" id="GO:0005829">
    <property type="term" value="C:cytosol"/>
    <property type="evidence" value="ECO:0007669"/>
    <property type="project" value="TreeGrafter"/>
</dbReference>
<sequence length="410" mass="48368">MIIYPTGFKTILNSRIRLFIINTCKMYCELRHSKQQRHNYNTTPSNVADVYNNSSQSNLFSSRIKLRRYRTNHNFTSHFQPFHLSTTTMSLQWYAFCLAFLSRTLLANCKALPLFIVEDEVSTVRDLENRILDLIESSIRYYLRSDVDDDDVDLNLMLGVSIMKGQFMSCTDNPRMNYNTGFYKKYKLNTMIENLYSKFYKNNLLDSTKNILDHELWISPQTLIHKSNITLPSKIWYDKDILAKGDAYFRNISDKCISQVIFSCNVTDECFQPEFHNHFFRYALTHQVLYIHLLKKMNCKNMKYPNNVLKEIIHHKCSTIFEEAQNIANDFEMPDRYKDLFIEQIAVCGVQNMVDFFRPEWFSIIVSSIVRNNCIEYKNNKLSCDSHLTGVSLAALGVYWKFLCYKVNTY</sequence>
<dbReference type="EMBL" id="VUJU01007583">
    <property type="protein sequence ID" value="KAF0743486.1"/>
    <property type="molecule type" value="Genomic_DNA"/>
</dbReference>
<keyword evidence="2" id="KW-1185">Reference proteome</keyword>
<dbReference type="Proteomes" id="UP000478052">
    <property type="component" value="Unassembled WGS sequence"/>
</dbReference>